<dbReference type="Proteomes" id="UP000785171">
    <property type="component" value="Unassembled WGS sequence"/>
</dbReference>
<keyword evidence="2" id="KW-1015">Disulfide bond</keyword>
<evidence type="ECO:0000313" key="4">
    <source>
        <dbReference type="EMBL" id="KAG2502403.1"/>
    </source>
</evidence>
<dbReference type="Gene3D" id="1.25.40.280">
    <property type="entry name" value="alix/aip1 like domains"/>
    <property type="match status" value="1"/>
</dbReference>
<comment type="caution">
    <text evidence="4">The sequence shown here is derived from an EMBL/GenBank/DDBJ whole genome shotgun (WGS) entry which is preliminary data.</text>
</comment>
<dbReference type="SMART" id="SM01110">
    <property type="entry name" value="Cutinase"/>
    <property type="match status" value="1"/>
</dbReference>
<proteinExistence type="predicted"/>
<dbReference type="SUPFAM" id="SSF53474">
    <property type="entry name" value="alpha/beta-Hydrolases"/>
    <property type="match status" value="1"/>
</dbReference>
<dbReference type="PANTHER" id="PTHR33630:SF9">
    <property type="entry name" value="CUTINASE 4"/>
    <property type="match status" value="1"/>
</dbReference>
<gene>
    <name evidence="4" type="ORF">JM16_009660</name>
</gene>
<dbReference type="InterPro" id="IPR029058">
    <property type="entry name" value="AB_hydrolase_fold"/>
</dbReference>
<dbReference type="PANTHER" id="PTHR33630">
    <property type="entry name" value="CUTINASE RV1984C-RELATED-RELATED"/>
    <property type="match status" value="1"/>
</dbReference>
<protein>
    <recommendedName>
        <fullName evidence="6">Cutinase</fullName>
    </recommendedName>
</protein>
<dbReference type="EMBL" id="JPWV03001294">
    <property type="protein sequence ID" value="KAG2502403.1"/>
    <property type="molecule type" value="Genomic_DNA"/>
</dbReference>
<name>A0A8T0LK56_9STRA</name>
<dbReference type="GO" id="GO:0016787">
    <property type="term" value="F:hydrolase activity"/>
    <property type="evidence" value="ECO:0007669"/>
    <property type="project" value="UniProtKB-KW"/>
</dbReference>
<evidence type="ECO:0008006" key="6">
    <source>
        <dbReference type="Google" id="ProtNLM"/>
    </source>
</evidence>
<dbReference type="Gene3D" id="3.40.50.1820">
    <property type="entry name" value="alpha/beta hydrolase"/>
    <property type="match status" value="1"/>
</dbReference>
<sequence length="414" mass="43543">MKFTTSAILGSLLLLLSNLVNVAHAQCSDVHVVFARGSGEMPGLGICGQPLVSGITSNLAGMSVSSYAVDYLASMSQTSAGPGATDMTNHVVSVAQECPNTVFVLGGYSQGASVTDISIGIKTMLGSGSSIPDTLSSRIKAIVTFGNPLKMMGQTIESASSTYGSKAIEFCNMGDPVCGAGFNTMAHLTYPTDGSVTSAAKKAAALGVRYTLTGSTVYALSARQEYAHTLLAGGILMMTDAREKVDALLSERLSELNETQLKIAYQLLLHASGVMDACLESMNITPRFIGADFADLGAKPEAEAATGDNEVVPDDDMMAKWLNLPAPGLAEDLAMLKRAPDLADGHLPQLLAWIALAEAQELVVLRGVTRGVVDFSLMAKLSMDISARMPYLRHSKTSLLDLDCGRTHSILLRL</sequence>
<dbReference type="InterPro" id="IPR000675">
    <property type="entry name" value="Cutinase/axe"/>
</dbReference>
<dbReference type="Pfam" id="PF01083">
    <property type="entry name" value="Cutinase"/>
    <property type="match status" value="1"/>
</dbReference>
<dbReference type="AlphaFoldDB" id="A0A8T0LK56"/>
<accession>A0A8T0LK56</accession>
<evidence type="ECO:0000256" key="3">
    <source>
        <dbReference type="SAM" id="SignalP"/>
    </source>
</evidence>
<reference evidence="4" key="1">
    <citation type="journal article" date="2015" name="Genom Data">
        <title>Genome sequences of six Phytophthora species associated with forests in New Zealand.</title>
        <authorList>
            <person name="Studholme D.J."/>
            <person name="McDougal R.L."/>
            <person name="Sambles C."/>
            <person name="Hansen E."/>
            <person name="Hardy G."/>
            <person name="Grant M."/>
            <person name="Ganley R.J."/>
            <person name="Williams N.M."/>
        </authorList>
    </citation>
    <scope>NUCLEOTIDE SEQUENCE</scope>
    <source>
        <strain evidence="4">NZFS 2646</strain>
    </source>
</reference>
<feature type="chain" id="PRO_5035758906" description="Cutinase" evidence="3">
    <location>
        <begin position="26"/>
        <end position="414"/>
    </location>
</feature>
<dbReference type="InterPro" id="IPR038499">
    <property type="entry name" value="BRO1_sf"/>
</dbReference>
<evidence type="ECO:0000256" key="1">
    <source>
        <dbReference type="ARBA" id="ARBA00022801"/>
    </source>
</evidence>
<evidence type="ECO:0000256" key="2">
    <source>
        <dbReference type="ARBA" id="ARBA00023157"/>
    </source>
</evidence>
<feature type="signal peptide" evidence="3">
    <location>
        <begin position="1"/>
        <end position="25"/>
    </location>
</feature>
<organism evidence="4 5">
    <name type="scientific">Phytophthora kernoviae</name>
    <dbReference type="NCBI Taxonomy" id="325452"/>
    <lineage>
        <taxon>Eukaryota</taxon>
        <taxon>Sar</taxon>
        <taxon>Stramenopiles</taxon>
        <taxon>Oomycota</taxon>
        <taxon>Peronosporomycetes</taxon>
        <taxon>Peronosporales</taxon>
        <taxon>Peronosporaceae</taxon>
        <taxon>Phytophthora</taxon>
    </lineage>
</organism>
<keyword evidence="3" id="KW-0732">Signal</keyword>
<evidence type="ECO:0000313" key="5">
    <source>
        <dbReference type="Proteomes" id="UP000785171"/>
    </source>
</evidence>
<reference evidence="4" key="2">
    <citation type="submission" date="2020-06" db="EMBL/GenBank/DDBJ databases">
        <authorList>
            <person name="Studholme D.J."/>
        </authorList>
    </citation>
    <scope>NUCLEOTIDE SEQUENCE</scope>
    <source>
        <strain evidence="4">NZFS 2646</strain>
    </source>
</reference>
<keyword evidence="1" id="KW-0378">Hydrolase</keyword>